<dbReference type="HOGENOM" id="CLU_020516_1_0_1"/>
<gene>
    <name evidence="9" type="primary">20210908</name>
    <name evidence="8" type="ORF">HELRODRAFT_188473</name>
</gene>
<feature type="domain" description="Small-subunit processome Utp12" evidence="6">
    <location>
        <begin position="548"/>
        <end position="650"/>
    </location>
</feature>
<sequence>MASSSALRSVLEFSKTNNYLSYSDSNGILKIWDSLNGSLKQEYTPTSHLSVQSVCMSWGPTASVISSENCLESPPKKRKKKESLKETLENLQLLALGTTSGTILLYSIKQADLYSTLSDGHEKEVTGICWSDDGSSIYSCSIDEHIVQWDIGKSSLKHKWKGNQGTLHSIALCSSQEHLLVAGRLIQLWNLKTRQLIQTFLGHTSEVTKIFEIPNLRKTSKSSDHDENMKRGDGDNCADLITTSSDDGVSPVIDGNYILTMAAGENKICIRQIDGKVERTSSLVGSLLLPDEPMHMSISSPLNSDQAFKLAVVTKQGQLAYFECILNGKHKKPLKPKHITTIRTKPDGKGRNLAVMACGFPHSSLKQQGMCLNISELQSELIRRDPKKRSKAKMQDGLIKARTPLISKEAHLVGPGMTCPFASRVVVPEEDITVDTPNKCTSRKRKKSIVVGEEEKEVKPELTYKWYLDIANISALLLIVYQNNNNMRLGSYKCMLLSTMSLGSRLSTLDHKTGQGTSTSSSACTQQQSAVQKAESLALLLAQGLQSNDKSILNAVLQKTDTTFIRTTVACLPPSHISELINEISRRLSGHAQSGKIACKWMKALLSVHSSYLTTLPDVDEVLAPIMHYLEAPVDVLSKLMQLRGKLECIVGQFASKVEVQSVGQLRAENRAICNINHDDDMLIEDVRNHVSMEDNWDEAIILPEKTIDTSETTTEQTVSPLSSTAKQKSKTKSPKKSLKKPKTSDYSEDEMNNVMVIG</sequence>
<dbReference type="CTD" id="20210908"/>
<accession>T1FQ11</accession>
<dbReference type="Proteomes" id="UP000015101">
    <property type="component" value="Unassembled WGS sequence"/>
</dbReference>
<dbReference type="SMART" id="SM00320">
    <property type="entry name" value="WD40"/>
    <property type="match status" value="2"/>
</dbReference>
<dbReference type="PANTHER" id="PTHR44267">
    <property type="entry name" value="WD REPEAT-CONTAINING PROTEIN 43"/>
    <property type="match status" value="1"/>
</dbReference>
<keyword evidence="4" id="KW-0853">WD repeat</keyword>
<dbReference type="RefSeq" id="XP_009019179.1">
    <property type="nucleotide sequence ID" value="XM_009020931.1"/>
</dbReference>
<evidence type="ECO:0000259" key="6">
    <source>
        <dbReference type="Pfam" id="PF04003"/>
    </source>
</evidence>
<proteinExistence type="inferred from homology"/>
<dbReference type="Pfam" id="PF04003">
    <property type="entry name" value="Utp12"/>
    <property type="match status" value="1"/>
</dbReference>
<feature type="compositionally biased region" description="Basic residues" evidence="5">
    <location>
        <begin position="728"/>
        <end position="742"/>
    </location>
</feature>
<keyword evidence="2" id="KW-0539">Nucleus</keyword>
<evidence type="ECO:0000256" key="4">
    <source>
        <dbReference type="PROSITE-ProRule" id="PRU00221"/>
    </source>
</evidence>
<dbReference type="KEGG" id="hro:HELRODRAFT_188473"/>
<evidence type="ECO:0000256" key="5">
    <source>
        <dbReference type="SAM" id="MobiDB-lite"/>
    </source>
</evidence>
<dbReference type="AlphaFoldDB" id="T1FQ11"/>
<dbReference type="EMBL" id="KB096742">
    <property type="protein sequence ID" value="ESO01771.1"/>
    <property type="molecule type" value="Genomic_DNA"/>
</dbReference>
<feature type="domain" description="Anaphase-promoting complex subunit 4-like WD40" evidence="7">
    <location>
        <begin position="91"/>
        <end position="166"/>
    </location>
</feature>
<evidence type="ECO:0000313" key="8">
    <source>
        <dbReference type="EMBL" id="ESO01771.1"/>
    </source>
</evidence>
<dbReference type="PROSITE" id="PS50082">
    <property type="entry name" value="WD_REPEATS_2"/>
    <property type="match status" value="1"/>
</dbReference>
<evidence type="ECO:0000256" key="2">
    <source>
        <dbReference type="ARBA" id="ARBA00023242"/>
    </source>
</evidence>
<dbReference type="EnsemblMetazoa" id="HelroT188473">
    <property type="protein sequence ID" value="HelroP188473"/>
    <property type="gene ID" value="HelroG188473"/>
</dbReference>
<protein>
    <submittedName>
        <fullName evidence="8 9">Uncharacterized protein</fullName>
    </submittedName>
</protein>
<dbReference type="PROSITE" id="PS50294">
    <property type="entry name" value="WD_REPEATS_REGION"/>
    <property type="match status" value="1"/>
</dbReference>
<keyword evidence="10" id="KW-1185">Reference proteome</keyword>
<dbReference type="Pfam" id="PF12894">
    <property type="entry name" value="ANAPC4_WD40"/>
    <property type="match status" value="1"/>
</dbReference>
<dbReference type="OrthoDB" id="30195at2759"/>
<feature type="repeat" description="WD" evidence="4">
    <location>
        <begin position="118"/>
        <end position="159"/>
    </location>
</feature>
<dbReference type="Gene3D" id="2.130.10.10">
    <property type="entry name" value="YVTN repeat-like/Quinoprotein amine dehydrogenase"/>
    <property type="match status" value="2"/>
</dbReference>
<dbReference type="EMBL" id="AMQM01000701">
    <property type="status" value="NOT_ANNOTATED_CDS"/>
    <property type="molecule type" value="Genomic_DNA"/>
</dbReference>
<name>T1FQ11_HELRO</name>
<dbReference type="GO" id="GO:0005730">
    <property type="term" value="C:nucleolus"/>
    <property type="evidence" value="ECO:0000318"/>
    <property type="project" value="GO_Central"/>
</dbReference>
<dbReference type="InterPro" id="IPR036322">
    <property type="entry name" value="WD40_repeat_dom_sf"/>
</dbReference>
<feature type="compositionally biased region" description="Low complexity" evidence="5">
    <location>
        <begin position="710"/>
        <end position="727"/>
    </location>
</feature>
<dbReference type="GeneID" id="20210908"/>
<comment type="similarity">
    <text evidence="3">Belongs to the UTP5 family.</text>
</comment>
<evidence type="ECO:0000256" key="3">
    <source>
        <dbReference type="ARBA" id="ARBA00038335"/>
    </source>
</evidence>
<dbReference type="InterPro" id="IPR024977">
    <property type="entry name" value="Apc4-like_WD40_dom"/>
</dbReference>
<reference evidence="10" key="1">
    <citation type="submission" date="2012-12" db="EMBL/GenBank/DDBJ databases">
        <authorList>
            <person name="Hellsten U."/>
            <person name="Grimwood J."/>
            <person name="Chapman J.A."/>
            <person name="Shapiro H."/>
            <person name="Aerts A."/>
            <person name="Otillar R.P."/>
            <person name="Terry A.Y."/>
            <person name="Boore J.L."/>
            <person name="Simakov O."/>
            <person name="Marletaz F."/>
            <person name="Cho S.-J."/>
            <person name="Edsinger-Gonzales E."/>
            <person name="Havlak P."/>
            <person name="Kuo D.-H."/>
            <person name="Larsson T."/>
            <person name="Lv J."/>
            <person name="Arendt D."/>
            <person name="Savage R."/>
            <person name="Osoegawa K."/>
            <person name="de Jong P."/>
            <person name="Lindberg D.R."/>
            <person name="Seaver E.C."/>
            <person name="Weisblat D.A."/>
            <person name="Putnam N.H."/>
            <person name="Grigoriev I.V."/>
            <person name="Rokhsar D.S."/>
        </authorList>
    </citation>
    <scope>NUCLEOTIDE SEQUENCE</scope>
</reference>
<evidence type="ECO:0000259" key="7">
    <source>
        <dbReference type="Pfam" id="PF12894"/>
    </source>
</evidence>
<evidence type="ECO:0000256" key="1">
    <source>
        <dbReference type="ARBA" id="ARBA00004123"/>
    </source>
</evidence>
<comment type="subcellular location">
    <subcellularLocation>
        <location evidence="1">Nucleus</location>
    </subcellularLocation>
</comment>
<reference evidence="9" key="3">
    <citation type="submission" date="2015-06" db="UniProtKB">
        <authorList>
            <consortium name="EnsemblMetazoa"/>
        </authorList>
    </citation>
    <scope>IDENTIFICATION</scope>
</reference>
<dbReference type="eggNOG" id="KOG4547">
    <property type="taxonomic scope" value="Eukaryota"/>
</dbReference>
<dbReference type="GO" id="GO:0000462">
    <property type="term" value="P:maturation of SSU-rRNA from tricistronic rRNA transcript (SSU-rRNA, 5.8S rRNA, LSU-rRNA)"/>
    <property type="evidence" value="ECO:0000318"/>
    <property type="project" value="GO_Central"/>
</dbReference>
<evidence type="ECO:0000313" key="9">
    <source>
        <dbReference type="EnsemblMetazoa" id="HelroP188473"/>
    </source>
</evidence>
<dbReference type="InParanoid" id="T1FQ11"/>
<reference evidence="8 10" key="2">
    <citation type="journal article" date="2013" name="Nature">
        <title>Insights into bilaterian evolution from three spiralian genomes.</title>
        <authorList>
            <person name="Simakov O."/>
            <person name="Marletaz F."/>
            <person name="Cho S.J."/>
            <person name="Edsinger-Gonzales E."/>
            <person name="Havlak P."/>
            <person name="Hellsten U."/>
            <person name="Kuo D.H."/>
            <person name="Larsson T."/>
            <person name="Lv J."/>
            <person name="Arendt D."/>
            <person name="Savage R."/>
            <person name="Osoegawa K."/>
            <person name="de Jong P."/>
            <person name="Grimwood J."/>
            <person name="Chapman J.A."/>
            <person name="Shapiro H."/>
            <person name="Aerts A."/>
            <person name="Otillar R.P."/>
            <person name="Terry A.Y."/>
            <person name="Boore J.L."/>
            <person name="Grigoriev I.V."/>
            <person name="Lindberg D.R."/>
            <person name="Seaver E.C."/>
            <person name="Weisblat D.A."/>
            <person name="Putnam N.H."/>
            <person name="Rokhsar D.S."/>
        </authorList>
    </citation>
    <scope>NUCLEOTIDE SEQUENCE</scope>
</reference>
<dbReference type="OMA" id="WVKWCLI"/>
<dbReference type="FunCoup" id="T1FQ11">
    <property type="interactions" value="1635"/>
</dbReference>
<feature type="region of interest" description="Disordered" evidence="5">
    <location>
        <begin position="708"/>
        <end position="759"/>
    </location>
</feature>
<organism evidence="9 10">
    <name type="scientific">Helobdella robusta</name>
    <name type="common">Californian leech</name>
    <dbReference type="NCBI Taxonomy" id="6412"/>
    <lineage>
        <taxon>Eukaryota</taxon>
        <taxon>Metazoa</taxon>
        <taxon>Spiralia</taxon>
        <taxon>Lophotrochozoa</taxon>
        <taxon>Annelida</taxon>
        <taxon>Clitellata</taxon>
        <taxon>Hirudinea</taxon>
        <taxon>Rhynchobdellida</taxon>
        <taxon>Glossiphoniidae</taxon>
        <taxon>Helobdella</taxon>
    </lineage>
</organism>
<dbReference type="STRING" id="6412.T1FQ11"/>
<dbReference type="InterPro" id="IPR052414">
    <property type="entry name" value="U3_snoRNA-assoc_WDR"/>
</dbReference>
<dbReference type="SUPFAM" id="SSF50978">
    <property type="entry name" value="WD40 repeat-like"/>
    <property type="match status" value="1"/>
</dbReference>
<dbReference type="InterPro" id="IPR007148">
    <property type="entry name" value="SSU_processome_Utp12"/>
</dbReference>
<dbReference type="PANTHER" id="PTHR44267:SF1">
    <property type="entry name" value="WD REPEAT-CONTAINING PROTEIN 43"/>
    <property type="match status" value="1"/>
</dbReference>
<dbReference type="InterPro" id="IPR015943">
    <property type="entry name" value="WD40/YVTN_repeat-like_dom_sf"/>
</dbReference>
<dbReference type="InterPro" id="IPR001680">
    <property type="entry name" value="WD40_rpt"/>
</dbReference>
<evidence type="ECO:0000313" key="10">
    <source>
        <dbReference type="Proteomes" id="UP000015101"/>
    </source>
</evidence>